<name>A0A0V0HJ41_SOLCH</name>
<accession>A0A0V0HJ41</accession>
<sequence length="66" mass="7608">VFPFCYTSWRGGDFLREIFGENLLRQRKSHSKIDIGETKYIWKGARGVNFRFGSHLSSSISIILPS</sequence>
<evidence type="ECO:0000313" key="1">
    <source>
        <dbReference type="EMBL" id="JAP20168.1"/>
    </source>
</evidence>
<dbReference type="EMBL" id="GEDG01019170">
    <property type="protein sequence ID" value="JAP20168.1"/>
    <property type="molecule type" value="Transcribed_RNA"/>
</dbReference>
<feature type="non-terminal residue" evidence="1">
    <location>
        <position position="1"/>
    </location>
</feature>
<proteinExistence type="predicted"/>
<reference evidence="1" key="1">
    <citation type="submission" date="2015-12" db="EMBL/GenBank/DDBJ databases">
        <title>Gene expression during late stages of embryo sac development: a critical building block for successful pollen-pistil interactions.</title>
        <authorList>
            <person name="Liu Y."/>
            <person name="Joly V."/>
            <person name="Sabar M."/>
            <person name="Matton D.P."/>
        </authorList>
    </citation>
    <scope>NUCLEOTIDE SEQUENCE</scope>
</reference>
<protein>
    <submittedName>
        <fullName evidence="1">Putative ovule protein</fullName>
    </submittedName>
</protein>
<dbReference type="AlphaFoldDB" id="A0A0V0HJ41"/>
<organism evidence="1">
    <name type="scientific">Solanum chacoense</name>
    <name type="common">Chaco potato</name>
    <dbReference type="NCBI Taxonomy" id="4108"/>
    <lineage>
        <taxon>Eukaryota</taxon>
        <taxon>Viridiplantae</taxon>
        <taxon>Streptophyta</taxon>
        <taxon>Embryophyta</taxon>
        <taxon>Tracheophyta</taxon>
        <taxon>Spermatophyta</taxon>
        <taxon>Magnoliopsida</taxon>
        <taxon>eudicotyledons</taxon>
        <taxon>Gunneridae</taxon>
        <taxon>Pentapetalae</taxon>
        <taxon>asterids</taxon>
        <taxon>lamiids</taxon>
        <taxon>Solanales</taxon>
        <taxon>Solanaceae</taxon>
        <taxon>Solanoideae</taxon>
        <taxon>Solaneae</taxon>
        <taxon>Solanum</taxon>
    </lineage>
</organism>